<protein>
    <submittedName>
        <fullName evidence="2">Nicotinamide-nucleotide adenylyltransferase, NadR type</fullName>
    </submittedName>
</protein>
<dbReference type="STRING" id="1073327.SAMN04488108_1511"/>
<name>A0A1M7Z9U2_9BACT</name>
<dbReference type="AlphaFoldDB" id="A0A1M7Z9U2"/>
<keyword evidence="2" id="KW-0808">Transferase</keyword>
<dbReference type="SUPFAM" id="SSF52540">
    <property type="entry name" value="P-loop containing nucleoside triphosphate hydrolases"/>
    <property type="match status" value="1"/>
</dbReference>
<dbReference type="InterPro" id="IPR052735">
    <property type="entry name" value="NAD_biosynth-regulator"/>
</dbReference>
<dbReference type="Gene3D" id="3.40.50.300">
    <property type="entry name" value="P-loop containing nucleotide triphosphate hydrolases"/>
    <property type="match status" value="1"/>
</dbReference>
<dbReference type="InterPro" id="IPR027417">
    <property type="entry name" value="P-loop_NTPase"/>
</dbReference>
<dbReference type="PANTHER" id="PTHR37512">
    <property type="entry name" value="TRIFUNCTIONAL NAD BIOSYNTHESIS/REGULATOR PROTEIN NADR"/>
    <property type="match status" value="1"/>
</dbReference>
<evidence type="ECO:0000313" key="2">
    <source>
        <dbReference type="EMBL" id="SHO61693.1"/>
    </source>
</evidence>
<dbReference type="RefSeq" id="WP_073571173.1">
    <property type="nucleotide sequence ID" value="NZ_FRXN01000002.1"/>
</dbReference>
<dbReference type="EMBL" id="FRXN01000002">
    <property type="protein sequence ID" value="SHO61693.1"/>
    <property type="molecule type" value="Genomic_DNA"/>
</dbReference>
<sequence length="179" mass="21332">MKPISKILILGPESTGKSTLAQDLSVHFNEPWVQEYAREYLEEIARPYVFEDLVEMGKGQMALEDQQAKEAERLLFCDTDLRVIQVWSQYRFEKVDPWILEEIQKRTYDLILLTDVDLPWAPDPQREYPELEMRQFFLDWYERLAIESGFPWFKISGSREKRLKDSVNHIQKIIFGQKT</sequence>
<evidence type="ECO:0000259" key="1">
    <source>
        <dbReference type="Pfam" id="PF13521"/>
    </source>
</evidence>
<dbReference type="Proteomes" id="UP000184609">
    <property type="component" value="Unassembled WGS sequence"/>
</dbReference>
<keyword evidence="2" id="KW-0548">Nucleotidyltransferase</keyword>
<organism evidence="2 3">
    <name type="scientific">Algoriphagus zhangzhouensis</name>
    <dbReference type="NCBI Taxonomy" id="1073327"/>
    <lineage>
        <taxon>Bacteria</taxon>
        <taxon>Pseudomonadati</taxon>
        <taxon>Bacteroidota</taxon>
        <taxon>Cytophagia</taxon>
        <taxon>Cytophagales</taxon>
        <taxon>Cyclobacteriaceae</taxon>
        <taxon>Algoriphagus</taxon>
    </lineage>
</organism>
<evidence type="ECO:0000313" key="3">
    <source>
        <dbReference type="Proteomes" id="UP000184609"/>
    </source>
</evidence>
<accession>A0A1M7Z9U2</accession>
<dbReference type="GO" id="GO:0016779">
    <property type="term" value="F:nucleotidyltransferase activity"/>
    <property type="evidence" value="ECO:0007669"/>
    <property type="project" value="UniProtKB-KW"/>
</dbReference>
<feature type="domain" description="NadR/Ttd14 AAA" evidence="1">
    <location>
        <begin position="6"/>
        <end position="162"/>
    </location>
</feature>
<gene>
    <name evidence="2" type="ORF">SAMN04488108_1511</name>
</gene>
<reference evidence="3" key="1">
    <citation type="submission" date="2016-12" db="EMBL/GenBank/DDBJ databases">
        <authorList>
            <person name="Varghese N."/>
            <person name="Submissions S."/>
        </authorList>
    </citation>
    <scope>NUCLEOTIDE SEQUENCE [LARGE SCALE GENOMIC DNA]</scope>
    <source>
        <strain evidence="3">DSM 25035</strain>
    </source>
</reference>
<dbReference type="PANTHER" id="PTHR37512:SF1">
    <property type="entry name" value="NADR_TTD14 AAA DOMAIN-CONTAINING PROTEIN"/>
    <property type="match status" value="1"/>
</dbReference>
<dbReference type="OrthoDB" id="9151999at2"/>
<dbReference type="InterPro" id="IPR038727">
    <property type="entry name" value="NadR/Ttd14_AAA_dom"/>
</dbReference>
<dbReference type="Pfam" id="PF13521">
    <property type="entry name" value="AAA_28"/>
    <property type="match status" value="1"/>
</dbReference>
<proteinExistence type="predicted"/>
<keyword evidence="3" id="KW-1185">Reference proteome</keyword>